<dbReference type="EMBL" id="JABFAE010000010">
    <property type="protein sequence ID" value="MBA0838873.1"/>
    <property type="molecule type" value="Genomic_DNA"/>
</dbReference>
<protein>
    <submittedName>
        <fullName evidence="1">Uncharacterized protein</fullName>
    </submittedName>
</protein>
<keyword evidence="2" id="KW-1185">Reference proteome</keyword>
<sequence>MVVVEDAVWNAYVQTAADILEEIDAEDVAIIKNLEEGKNYHRCKYNVSLDEMDVSATQLQPSKHCLRNVNSREVRNGHSRKCSKIISGLM</sequence>
<proteinExistence type="predicted"/>
<evidence type="ECO:0000313" key="1">
    <source>
        <dbReference type="EMBL" id="MBA0838873.1"/>
    </source>
</evidence>
<comment type="caution">
    <text evidence="1">The sequence shown here is derived from an EMBL/GenBank/DDBJ whole genome shotgun (WGS) entry which is preliminary data.</text>
</comment>
<name>A0A7J9JXG0_9ROSI</name>
<dbReference type="AlphaFoldDB" id="A0A7J9JXG0"/>
<gene>
    <name evidence="1" type="ORF">Goarm_004658</name>
</gene>
<accession>A0A7J9JXG0</accession>
<organism evidence="1 2">
    <name type="scientific">Gossypium armourianum</name>
    <dbReference type="NCBI Taxonomy" id="34283"/>
    <lineage>
        <taxon>Eukaryota</taxon>
        <taxon>Viridiplantae</taxon>
        <taxon>Streptophyta</taxon>
        <taxon>Embryophyta</taxon>
        <taxon>Tracheophyta</taxon>
        <taxon>Spermatophyta</taxon>
        <taxon>Magnoliopsida</taxon>
        <taxon>eudicotyledons</taxon>
        <taxon>Gunneridae</taxon>
        <taxon>Pentapetalae</taxon>
        <taxon>rosids</taxon>
        <taxon>malvids</taxon>
        <taxon>Malvales</taxon>
        <taxon>Malvaceae</taxon>
        <taxon>Malvoideae</taxon>
        <taxon>Gossypium</taxon>
    </lineage>
</organism>
<dbReference type="Proteomes" id="UP000593575">
    <property type="component" value="Unassembled WGS sequence"/>
</dbReference>
<reference evidence="1 2" key="1">
    <citation type="journal article" date="2019" name="Genome Biol. Evol.">
        <title>Insights into the evolution of the New World diploid cottons (Gossypium, subgenus Houzingenia) based on genome sequencing.</title>
        <authorList>
            <person name="Grover C.E."/>
            <person name="Arick M.A. 2nd"/>
            <person name="Thrash A."/>
            <person name="Conover J.L."/>
            <person name="Sanders W.S."/>
            <person name="Peterson D.G."/>
            <person name="Frelichowski J.E."/>
            <person name="Scheffler J.A."/>
            <person name="Scheffler B.E."/>
            <person name="Wendel J.F."/>
        </authorList>
    </citation>
    <scope>NUCLEOTIDE SEQUENCE [LARGE SCALE GENOMIC DNA]</scope>
    <source>
        <strain evidence="1">6</strain>
        <tissue evidence="1">Leaf</tissue>
    </source>
</reference>
<evidence type="ECO:0000313" key="2">
    <source>
        <dbReference type="Proteomes" id="UP000593575"/>
    </source>
</evidence>